<dbReference type="OrthoDB" id="6064561at2759"/>
<gene>
    <name evidence="4" type="ORF">MCOR_16599</name>
</gene>
<evidence type="ECO:0000313" key="5">
    <source>
        <dbReference type="Proteomes" id="UP000507470"/>
    </source>
</evidence>
<organism evidence="4 5">
    <name type="scientific">Mytilus coruscus</name>
    <name type="common">Sea mussel</name>
    <dbReference type="NCBI Taxonomy" id="42192"/>
    <lineage>
        <taxon>Eukaryota</taxon>
        <taxon>Metazoa</taxon>
        <taxon>Spiralia</taxon>
        <taxon>Lophotrochozoa</taxon>
        <taxon>Mollusca</taxon>
        <taxon>Bivalvia</taxon>
        <taxon>Autobranchia</taxon>
        <taxon>Pteriomorphia</taxon>
        <taxon>Mytilida</taxon>
        <taxon>Mytiloidea</taxon>
        <taxon>Mytilidae</taxon>
        <taxon>Mytilinae</taxon>
        <taxon>Mytilus</taxon>
    </lineage>
</organism>
<protein>
    <recommendedName>
        <fullName evidence="3">B box-type domain-containing protein</fullName>
    </recommendedName>
</protein>
<keyword evidence="5" id="KW-1185">Reference proteome</keyword>
<feature type="coiled-coil region" evidence="2">
    <location>
        <begin position="136"/>
        <end position="163"/>
    </location>
</feature>
<accession>A0A6J8BAL9</accession>
<dbReference type="EMBL" id="CACVKT020002931">
    <property type="protein sequence ID" value="CAC5380643.1"/>
    <property type="molecule type" value="Genomic_DNA"/>
</dbReference>
<sequence length="518" mass="59092">MASNPKFCSICDQRHITKPSTDWCFECNQALCTECKDFHTISKASKNHSSVAISNYLALDSSFSQIEGHCSVHDDKYQLFCQSHDCLLCLTCLEEHMKCEGVVRISKLTEDVKTSETFIETQNSLSDIILNLSKIQSNLEENLRDITTQKESVLRQITQLRKKINSHFDQLENALKIELCKLVDDQCHTNIDTTLEEIRKQKVNMEIFQQEMEDLYKYGSDLQTFFGLRRISVEMNTTDQYLQTLGDDGILNRVEVSCKMDTKICNFIEEVNSLGSIQLQKLPDQITLKRSKNKQAQLVGVRNKSINEIKLKLEHTFKLPSRVTGCCFLPDGKIVLCDRSCKNYVRILNPHAELMFEISMSPSQAFDVTCIDDRTVAVSSDSIYCRQINIVNIDAKSRRPLLTEGICYGITHKDGSLMVCVERKGIQNVNTQNGKSTSIVPCKLSIWCYIVSSDNKLYYTNSEDHSIKCCDMEGNIIWTFKNENVVRDPCGIAVDNTGTCLYCYSTYTNCLVCRWTTK</sequence>
<name>A0A6J8BAL9_MYTCO</name>
<dbReference type="CDD" id="cd19757">
    <property type="entry name" value="Bbox1"/>
    <property type="match status" value="1"/>
</dbReference>
<keyword evidence="1" id="KW-0863">Zinc-finger</keyword>
<dbReference type="Proteomes" id="UP000507470">
    <property type="component" value="Unassembled WGS sequence"/>
</dbReference>
<evidence type="ECO:0000259" key="3">
    <source>
        <dbReference type="PROSITE" id="PS50119"/>
    </source>
</evidence>
<evidence type="ECO:0000256" key="2">
    <source>
        <dbReference type="SAM" id="Coils"/>
    </source>
</evidence>
<evidence type="ECO:0000256" key="1">
    <source>
        <dbReference type="PROSITE-ProRule" id="PRU00024"/>
    </source>
</evidence>
<dbReference type="PANTHER" id="PTHR25462:SF296">
    <property type="entry name" value="MEIOTIC P26, ISOFORM F"/>
    <property type="match status" value="1"/>
</dbReference>
<keyword evidence="2" id="KW-0175">Coiled coil</keyword>
<dbReference type="SUPFAM" id="SSF101898">
    <property type="entry name" value="NHL repeat"/>
    <property type="match status" value="1"/>
</dbReference>
<dbReference type="GO" id="GO:0008270">
    <property type="term" value="F:zinc ion binding"/>
    <property type="evidence" value="ECO:0007669"/>
    <property type="project" value="UniProtKB-KW"/>
</dbReference>
<reference evidence="4 5" key="1">
    <citation type="submission" date="2020-06" db="EMBL/GenBank/DDBJ databases">
        <authorList>
            <person name="Li R."/>
            <person name="Bekaert M."/>
        </authorList>
    </citation>
    <scope>NUCLEOTIDE SEQUENCE [LARGE SCALE GENOMIC DNA]</scope>
    <source>
        <strain evidence="5">wild</strain>
    </source>
</reference>
<dbReference type="PANTHER" id="PTHR25462">
    <property type="entry name" value="BONUS, ISOFORM C-RELATED"/>
    <property type="match status" value="1"/>
</dbReference>
<dbReference type="InterPro" id="IPR015943">
    <property type="entry name" value="WD40/YVTN_repeat-like_dom_sf"/>
</dbReference>
<dbReference type="Gene3D" id="3.30.160.60">
    <property type="entry name" value="Classic Zinc Finger"/>
    <property type="match status" value="1"/>
</dbReference>
<dbReference type="InterPro" id="IPR047153">
    <property type="entry name" value="TRIM45/56/19-like"/>
</dbReference>
<dbReference type="Gene3D" id="2.130.10.10">
    <property type="entry name" value="YVTN repeat-like/Quinoprotein amine dehydrogenase"/>
    <property type="match status" value="1"/>
</dbReference>
<dbReference type="SUPFAM" id="SSF57845">
    <property type="entry name" value="B-box zinc-binding domain"/>
    <property type="match status" value="1"/>
</dbReference>
<proteinExistence type="predicted"/>
<dbReference type="PROSITE" id="PS50119">
    <property type="entry name" value="ZF_BBOX"/>
    <property type="match status" value="1"/>
</dbReference>
<keyword evidence="1" id="KW-0862">Zinc</keyword>
<evidence type="ECO:0000313" key="4">
    <source>
        <dbReference type="EMBL" id="CAC5380643.1"/>
    </source>
</evidence>
<keyword evidence="1" id="KW-0479">Metal-binding</keyword>
<dbReference type="InterPro" id="IPR000315">
    <property type="entry name" value="Znf_B-box"/>
</dbReference>
<feature type="domain" description="B box-type" evidence="3">
    <location>
        <begin position="3"/>
        <end position="53"/>
    </location>
</feature>
<dbReference type="AlphaFoldDB" id="A0A6J8BAL9"/>